<name>A0A1L7WLG7_9HELO</name>
<proteinExistence type="predicted"/>
<dbReference type="EMBL" id="FJOG01000004">
    <property type="protein sequence ID" value="CZR53616.1"/>
    <property type="molecule type" value="Genomic_DNA"/>
</dbReference>
<sequence length="374" mass="43398">MNHLAAPVIYRHVDLSYHNDEGTFMDIYRERMVRADNPNRDMHGLDETMFHKQQLFIDTMIRRPSYRIYVSSLIWTYMWMDDESEADQLRLWKAFQSLVNVTSVDICSMDVQQYYVNPPPLFHSATKIRIGGRMPYALFRGILAFPAKLQSLDIDNVQGWGQVSDRVRLDHISSLYEVRETEDENLVPITRHPGPMIGHLLPLTGCCTKLRYLRITSVGQDDYPDHRWCEKREKARYTEVAKFIESVKPSLERLHLEYGTEPDRPPPMGFRGIEHWKHHVGRPMDRRFIENIIPTLSRGPWPVLISMIIRGIGGTPTQTAIRRLYTPEDDAVFIGAEKGLRSALSKDITVVWERENICGFYLLEAPGSAYDTES</sequence>
<evidence type="ECO:0000313" key="1">
    <source>
        <dbReference type="EMBL" id="CZR53616.1"/>
    </source>
</evidence>
<gene>
    <name evidence="1" type="ORF">PAC_03496</name>
</gene>
<keyword evidence="2" id="KW-1185">Reference proteome</keyword>
<evidence type="ECO:0000313" key="2">
    <source>
        <dbReference type="Proteomes" id="UP000184330"/>
    </source>
</evidence>
<accession>A0A1L7WLG7</accession>
<dbReference type="OrthoDB" id="4252443at2759"/>
<dbReference type="Proteomes" id="UP000184330">
    <property type="component" value="Unassembled WGS sequence"/>
</dbReference>
<protein>
    <recommendedName>
        <fullName evidence="3">F-box domain-containing protein</fullName>
    </recommendedName>
</protein>
<organism evidence="1 2">
    <name type="scientific">Phialocephala subalpina</name>
    <dbReference type="NCBI Taxonomy" id="576137"/>
    <lineage>
        <taxon>Eukaryota</taxon>
        <taxon>Fungi</taxon>
        <taxon>Dikarya</taxon>
        <taxon>Ascomycota</taxon>
        <taxon>Pezizomycotina</taxon>
        <taxon>Leotiomycetes</taxon>
        <taxon>Helotiales</taxon>
        <taxon>Mollisiaceae</taxon>
        <taxon>Phialocephala</taxon>
        <taxon>Phialocephala fortinii species complex</taxon>
    </lineage>
</organism>
<dbReference type="AlphaFoldDB" id="A0A1L7WLG7"/>
<evidence type="ECO:0008006" key="3">
    <source>
        <dbReference type="Google" id="ProtNLM"/>
    </source>
</evidence>
<reference evidence="1 2" key="1">
    <citation type="submission" date="2016-03" db="EMBL/GenBank/DDBJ databases">
        <authorList>
            <person name="Ploux O."/>
        </authorList>
    </citation>
    <scope>NUCLEOTIDE SEQUENCE [LARGE SCALE GENOMIC DNA]</scope>
    <source>
        <strain evidence="1 2">UAMH 11012</strain>
    </source>
</reference>